<feature type="transmembrane region" description="Helical" evidence="4">
    <location>
        <begin position="486"/>
        <end position="505"/>
    </location>
</feature>
<evidence type="ECO:0000256" key="3">
    <source>
        <dbReference type="PROSITE-ProRule" id="PRU00175"/>
    </source>
</evidence>
<protein>
    <recommendedName>
        <fullName evidence="5">RING-type domain-containing protein</fullName>
    </recommendedName>
</protein>
<keyword evidence="7" id="KW-1185">Reference proteome</keyword>
<feature type="transmembrane region" description="Helical" evidence="4">
    <location>
        <begin position="18"/>
        <end position="41"/>
    </location>
</feature>
<dbReference type="PROSITE" id="PS50089">
    <property type="entry name" value="ZF_RING_2"/>
    <property type="match status" value="1"/>
</dbReference>
<accession>A0A1W0WFF8</accession>
<feature type="transmembrane region" description="Helical" evidence="4">
    <location>
        <begin position="61"/>
        <end position="77"/>
    </location>
</feature>
<feature type="transmembrane region" description="Helical" evidence="4">
    <location>
        <begin position="82"/>
        <end position="102"/>
    </location>
</feature>
<feature type="transmembrane region" description="Helical" evidence="4">
    <location>
        <begin position="302"/>
        <end position="328"/>
    </location>
</feature>
<feature type="transmembrane region" description="Helical" evidence="4">
    <location>
        <begin position="401"/>
        <end position="425"/>
    </location>
</feature>
<dbReference type="Pfam" id="PF13639">
    <property type="entry name" value="zf-RING_2"/>
    <property type="match status" value="1"/>
</dbReference>
<name>A0A1W0WFF8_HYPEX</name>
<dbReference type="SUPFAM" id="SSF57850">
    <property type="entry name" value="RING/U-box"/>
    <property type="match status" value="1"/>
</dbReference>
<organism evidence="6 7">
    <name type="scientific">Hypsibius exemplaris</name>
    <name type="common">Freshwater tardigrade</name>
    <dbReference type="NCBI Taxonomy" id="2072580"/>
    <lineage>
        <taxon>Eukaryota</taxon>
        <taxon>Metazoa</taxon>
        <taxon>Ecdysozoa</taxon>
        <taxon>Tardigrada</taxon>
        <taxon>Eutardigrada</taxon>
        <taxon>Parachela</taxon>
        <taxon>Hypsibioidea</taxon>
        <taxon>Hypsibiidae</taxon>
        <taxon>Hypsibius</taxon>
    </lineage>
</organism>
<keyword evidence="4" id="KW-0812">Transmembrane</keyword>
<evidence type="ECO:0000259" key="5">
    <source>
        <dbReference type="PROSITE" id="PS50089"/>
    </source>
</evidence>
<feature type="transmembrane region" description="Helical" evidence="4">
    <location>
        <begin position="197"/>
        <end position="216"/>
    </location>
</feature>
<reference evidence="7" key="1">
    <citation type="submission" date="2017-01" db="EMBL/GenBank/DDBJ databases">
        <title>Comparative genomics of anhydrobiosis in the tardigrade Hypsibius dujardini.</title>
        <authorList>
            <person name="Yoshida Y."/>
            <person name="Koutsovoulos G."/>
            <person name="Laetsch D."/>
            <person name="Stevens L."/>
            <person name="Kumar S."/>
            <person name="Horikawa D."/>
            <person name="Ishino K."/>
            <person name="Komine S."/>
            <person name="Tomita M."/>
            <person name="Blaxter M."/>
            <person name="Arakawa K."/>
        </authorList>
    </citation>
    <scope>NUCLEOTIDE SEQUENCE [LARGE SCALE GENOMIC DNA]</scope>
    <source>
        <strain evidence="7">Z151</strain>
    </source>
</reference>
<evidence type="ECO:0000313" key="6">
    <source>
        <dbReference type="EMBL" id="OQV13931.1"/>
    </source>
</evidence>
<keyword evidence="4" id="KW-0472">Membrane</keyword>
<feature type="transmembrane region" description="Helical" evidence="4">
    <location>
        <begin position="262"/>
        <end position="282"/>
    </location>
</feature>
<evidence type="ECO:0000256" key="1">
    <source>
        <dbReference type="ARBA" id="ARBA00022771"/>
    </source>
</evidence>
<gene>
    <name evidence="6" type="ORF">BV898_11813</name>
</gene>
<dbReference type="InterPro" id="IPR013083">
    <property type="entry name" value="Znf_RING/FYVE/PHD"/>
</dbReference>
<feature type="domain" description="RING-type" evidence="5">
    <location>
        <begin position="579"/>
        <end position="619"/>
    </location>
</feature>
<dbReference type="Gene3D" id="3.30.40.10">
    <property type="entry name" value="Zinc/RING finger domain, C3HC4 (zinc finger)"/>
    <property type="match status" value="1"/>
</dbReference>
<keyword evidence="1 3" id="KW-0863">Zinc-finger</keyword>
<dbReference type="InterPro" id="IPR001841">
    <property type="entry name" value="Znf_RING"/>
</dbReference>
<feature type="transmembrane region" description="Helical" evidence="4">
    <location>
        <begin position="445"/>
        <end position="465"/>
    </location>
</feature>
<proteinExistence type="predicted"/>
<dbReference type="Proteomes" id="UP000192578">
    <property type="component" value="Unassembled WGS sequence"/>
</dbReference>
<keyword evidence="4" id="KW-1133">Transmembrane helix</keyword>
<dbReference type="EMBL" id="MTYJ01000113">
    <property type="protein sequence ID" value="OQV13931.1"/>
    <property type="molecule type" value="Genomic_DNA"/>
</dbReference>
<dbReference type="GO" id="GO:0008270">
    <property type="term" value="F:zinc ion binding"/>
    <property type="evidence" value="ECO:0007669"/>
    <property type="project" value="UniProtKB-KW"/>
</dbReference>
<evidence type="ECO:0000313" key="7">
    <source>
        <dbReference type="Proteomes" id="UP000192578"/>
    </source>
</evidence>
<dbReference type="SMART" id="SM00184">
    <property type="entry name" value="RING"/>
    <property type="match status" value="1"/>
</dbReference>
<keyword evidence="2" id="KW-0862">Zinc</keyword>
<evidence type="ECO:0000256" key="4">
    <source>
        <dbReference type="SAM" id="Phobius"/>
    </source>
</evidence>
<keyword evidence="1 3" id="KW-0479">Metal-binding</keyword>
<dbReference type="AlphaFoldDB" id="A0A1W0WFF8"/>
<sequence>MLAFRLCRITATLFHRAYFLLLADFLIGSRWFVINGFTGLIDLIFGSSYDALWSLTDPQTLGAGSGFLICWLIVHFLSTKQIWFNGVVVELFVIVQLLGYLSNLAFTTPGQFQPLPIAVALYFLVDHYRYYIQQLRLQDPEQTFYALSHLRKPFVPRRALQIIQVTPVLYSILHVTRNRFDEANYFRLKYSLGMADAIVYVAINLDFGLAVLTRVVGSVRHLYQHFAWKNIGFLIRFNISGSYNYLISDFGWKSVPADQLHVAWIIYWCFKMILIGILYVQLELPELTFLQFVAAELFGNYVAATATVYLACLVTGFVISAFATIFTFTADIMSCSSVCQSSYDTVQHIRWMALSSLLCPPNHLRVLLHALLYAHLPLCGKMIQNVGEVVRRRCCCSDRSWMSVIGGTLAIAGFMVYSCAVFLFISIGSPNVSPCFGYTIDMMSAVWLLYNSLITILELVTIVVYQGLVDESSRRNLDRGTRVYRNCMAVLLALSLTVVNVYSFGEIRDGGLAPPCGYKDTVLAVLQIFSRLVFLWLTVKRIREGCSVPRALCSTDTFTLHRGWSQQRTATCRDLEAPCGLCYNYLDTMNLLRLHCGHSFHKACFSSWRNCGSRCPVCRIMFRRPDILLAYYNDGS</sequence>
<evidence type="ECO:0000256" key="2">
    <source>
        <dbReference type="ARBA" id="ARBA00022833"/>
    </source>
</evidence>
<comment type="caution">
    <text evidence="6">The sequence shown here is derived from an EMBL/GenBank/DDBJ whole genome shotgun (WGS) entry which is preliminary data.</text>
</comment>
<dbReference type="OrthoDB" id="8062037at2759"/>